<dbReference type="SUPFAM" id="SSF51905">
    <property type="entry name" value="FAD/NAD(P)-binding domain"/>
    <property type="match status" value="1"/>
</dbReference>
<dbReference type="PANTHER" id="PTHR10742:SF313">
    <property type="entry name" value="AMINE OXIDASE"/>
    <property type="match status" value="1"/>
</dbReference>
<evidence type="ECO:0000313" key="6">
    <source>
        <dbReference type="EMBL" id="KIY71848.1"/>
    </source>
</evidence>
<feature type="binding site" evidence="3">
    <location>
        <position position="226"/>
    </location>
    <ligand>
        <name>FAD</name>
        <dbReference type="ChEBI" id="CHEBI:57692"/>
    </ligand>
</feature>
<evidence type="ECO:0000259" key="5">
    <source>
        <dbReference type="Pfam" id="PF01593"/>
    </source>
</evidence>
<name>A0A0D7BMR5_9AGAR</name>
<keyword evidence="4" id="KW-0285">Flavoprotein</keyword>
<dbReference type="PRINTS" id="PR00757">
    <property type="entry name" value="AMINEOXDASEF"/>
</dbReference>
<feature type="domain" description="Amine oxidase" evidence="5">
    <location>
        <begin position="18"/>
        <end position="440"/>
    </location>
</feature>
<dbReference type="EC" id="1.4.3.-" evidence="4"/>
<evidence type="ECO:0000313" key="7">
    <source>
        <dbReference type="Proteomes" id="UP000054007"/>
    </source>
</evidence>
<dbReference type="GO" id="GO:0016491">
    <property type="term" value="F:oxidoreductase activity"/>
    <property type="evidence" value="ECO:0007669"/>
    <property type="project" value="UniProtKB-KW"/>
</dbReference>
<dbReference type="Gene3D" id="3.90.660.10">
    <property type="match status" value="1"/>
</dbReference>
<accession>A0A0D7BMR5</accession>
<proteinExistence type="inferred from homology"/>
<feature type="binding site" evidence="3">
    <location>
        <begin position="38"/>
        <end position="39"/>
    </location>
    <ligand>
        <name>FAD</name>
        <dbReference type="ChEBI" id="CHEBI:57692"/>
    </ligand>
</feature>
<dbReference type="InterPro" id="IPR036188">
    <property type="entry name" value="FAD/NAD-bd_sf"/>
</dbReference>
<dbReference type="InterPro" id="IPR002937">
    <property type="entry name" value="Amino_oxidase"/>
</dbReference>
<reference evidence="6 7" key="1">
    <citation type="journal article" date="2015" name="Fungal Genet. Biol.">
        <title>Evolution of novel wood decay mechanisms in Agaricales revealed by the genome sequences of Fistulina hepatica and Cylindrobasidium torrendii.</title>
        <authorList>
            <person name="Floudas D."/>
            <person name="Held B.W."/>
            <person name="Riley R."/>
            <person name="Nagy L.G."/>
            <person name="Koehler G."/>
            <person name="Ransdell A.S."/>
            <person name="Younus H."/>
            <person name="Chow J."/>
            <person name="Chiniquy J."/>
            <person name="Lipzen A."/>
            <person name="Tritt A."/>
            <person name="Sun H."/>
            <person name="Haridas S."/>
            <person name="LaButti K."/>
            <person name="Ohm R.A."/>
            <person name="Kues U."/>
            <person name="Blanchette R.A."/>
            <person name="Grigoriev I.V."/>
            <person name="Minto R.E."/>
            <person name="Hibbett D.S."/>
        </authorList>
    </citation>
    <scope>NUCLEOTIDE SEQUENCE [LARGE SCALE GENOMIC DNA]</scope>
    <source>
        <strain evidence="6 7">FP15055 ss-10</strain>
    </source>
</reference>
<dbReference type="AlphaFoldDB" id="A0A0D7BMR5"/>
<dbReference type="Gene3D" id="3.50.50.60">
    <property type="entry name" value="FAD/NAD(P)-binding domain"/>
    <property type="match status" value="1"/>
</dbReference>
<dbReference type="SUPFAM" id="SSF54373">
    <property type="entry name" value="FAD-linked reductases, C-terminal domain"/>
    <property type="match status" value="1"/>
</dbReference>
<protein>
    <recommendedName>
        <fullName evidence="4">Amine oxidase</fullName>
        <ecNumber evidence="4">1.4.3.-</ecNumber>
    </recommendedName>
</protein>
<evidence type="ECO:0000256" key="3">
    <source>
        <dbReference type="PIRSR" id="PIRSR601613-1"/>
    </source>
</evidence>
<dbReference type="Proteomes" id="UP000054007">
    <property type="component" value="Unassembled WGS sequence"/>
</dbReference>
<keyword evidence="4" id="KW-0274">FAD</keyword>
<comment type="similarity">
    <text evidence="4">Belongs to the flavin monoamine oxidase family.</text>
</comment>
<keyword evidence="7" id="KW-1185">Reference proteome</keyword>
<dbReference type="OrthoDB" id="5046242at2759"/>
<dbReference type="InterPro" id="IPR050281">
    <property type="entry name" value="Flavin_monoamine_oxidase"/>
</dbReference>
<evidence type="ECO:0000256" key="1">
    <source>
        <dbReference type="ARBA" id="ARBA00001974"/>
    </source>
</evidence>
<organism evidence="6 7">
    <name type="scientific">Cylindrobasidium torrendii FP15055 ss-10</name>
    <dbReference type="NCBI Taxonomy" id="1314674"/>
    <lineage>
        <taxon>Eukaryota</taxon>
        <taxon>Fungi</taxon>
        <taxon>Dikarya</taxon>
        <taxon>Basidiomycota</taxon>
        <taxon>Agaricomycotina</taxon>
        <taxon>Agaricomycetes</taxon>
        <taxon>Agaricomycetidae</taxon>
        <taxon>Agaricales</taxon>
        <taxon>Marasmiineae</taxon>
        <taxon>Physalacriaceae</taxon>
        <taxon>Cylindrobasidium</taxon>
    </lineage>
</organism>
<dbReference type="InterPro" id="IPR001613">
    <property type="entry name" value="Flavin_amine_oxidase"/>
</dbReference>
<sequence length="468" mass="51626">MVSAQQEPRILILGGGVTGIIAARTLHERGIDNFLIIEARNELGGRMRSHSFGNSTIELGANWIQGTQEGDGPANPILVLAEKHGVKTHYNDLYGSLTTFDVTGAVDYVDTFNGYVNASDEVSVVAGARVQRGLVDASSRTGFSVIGSKPKTAQEIASQYFIFAQAPDQSSWLASAWNSNFTYVPEAGGFADEDLLSVDQRGFKTLIQEEANEFLSPGQLLLNTTVAKILYSEDGVMVSFANGSTIEGDFALCTFSLGVLQNDDVLFEPELPAFKTEAIQSSVMATYTKIFLKFPQKFWFDTEMAMYADTERGRYPIWQSLDHPNFLPGSGILFVTVTGDFSIRIESLPDEVVKAEVLEVLATMYPETSIPEPTDFFFYRWNLDPLYRGSYSNWPPSFLVEHHGNLRANVERLYFAGEATSKHSYGFLHGAYDEGLQIATILADCIDTGKCDGLPHVEDVLNVHSYDL</sequence>
<keyword evidence="2 4" id="KW-0560">Oxidoreductase</keyword>
<dbReference type="Pfam" id="PF01593">
    <property type="entry name" value="Amino_oxidase"/>
    <property type="match status" value="1"/>
</dbReference>
<dbReference type="EMBL" id="KN880449">
    <property type="protein sequence ID" value="KIY71848.1"/>
    <property type="molecule type" value="Genomic_DNA"/>
</dbReference>
<evidence type="ECO:0000256" key="2">
    <source>
        <dbReference type="ARBA" id="ARBA00023002"/>
    </source>
</evidence>
<dbReference type="PANTHER" id="PTHR10742">
    <property type="entry name" value="FLAVIN MONOAMINE OXIDASE"/>
    <property type="match status" value="1"/>
</dbReference>
<feature type="binding site" evidence="3">
    <location>
        <position position="18"/>
    </location>
    <ligand>
        <name>FAD</name>
        <dbReference type="ChEBI" id="CHEBI:57692"/>
    </ligand>
</feature>
<dbReference type="GO" id="GO:0006598">
    <property type="term" value="P:polyamine catabolic process"/>
    <property type="evidence" value="ECO:0007669"/>
    <property type="project" value="TreeGrafter"/>
</dbReference>
<evidence type="ECO:0000256" key="4">
    <source>
        <dbReference type="RuleBase" id="RU362067"/>
    </source>
</evidence>
<gene>
    <name evidence="6" type="ORF">CYLTODRAFT_345089</name>
</gene>
<comment type="cofactor">
    <cofactor evidence="1 4">
        <name>FAD</name>
        <dbReference type="ChEBI" id="CHEBI:57692"/>
    </cofactor>
</comment>
<dbReference type="STRING" id="1314674.A0A0D7BMR5"/>